<protein>
    <submittedName>
        <fullName evidence="2">Uncharacterized protein</fullName>
    </submittedName>
</protein>
<feature type="region of interest" description="Disordered" evidence="1">
    <location>
        <begin position="337"/>
        <end position="373"/>
    </location>
</feature>
<comment type="caution">
    <text evidence="2">The sequence shown here is derived from an EMBL/GenBank/DDBJ whole genome shotgun (WGS) entry which is preliminary data.</text>
</comment>
<reference evidence="2 3" key="1">
    <citation type="journal article" date="2023" name="Commun. Biol.">
        <title>Genome analysis of Parmales, the sister group of diatoms, reveals the evolutionary specialization of diatoms from phago-mixotrophs to photoautotrophs.</title>
        <authorList>
            <person name="Ban H."/>
            <person name="Sato S."/>
            <person name="Yoshikawa S."/>
            <person name="Yamada K."/>
            <person name="Nakamura Y."/>
            <person name="Ichinomiya M."/>
            <person name="Sato N."/>
            <person name="Blanc-Mathieu R."/>
            <person name="Endo H."/>
            <person name="Kuwata A."/>
            <person name="Ogata H."/>
        </authorList>
    </citation>
    <scope>NUCLEOTIDE SEQUENCE [LARGE SCALE GENOMIC DNA]</scope>
</reference>
<proteinExistence type="predicted"/>
<evidence type="ECO:0000313" key="2">
    <source>
        <dbReference type="EMBL" id="GMI38758.1"/>
    </source>
</evidence>
<feature type="region of interest" description="Disordered" evidence="1">
    <location>
        <begin position="1"/>
        <end position="28"/>
    </location>
</feature>
<accession>A0ABQ6N3A7</accession>
<feature type="compositionally biased region" description="Acidic residues" evidence="1">
    <location>
        <begin position="349"/>
        <end position="358"/>
    </location>
</feature>
<sequence length="373" mass="40561">MDRSTAPISLANSPLYMNSTPGGESEAGSSILCPTKPNMSITEVAAEPGSNQKFVVSVGSNRGSIFQFLLWSGCVPGLLAVGLNLVGQVDELHFERTNKGPEGHKEVIMTRYRRRCTTAWKDPPVVVEYVGHLEEAGGSGSPSMSPRGSREGRSEKSKRSSAGEMESGQSISASNSDSPSNSTNDQGEHKVPDCVVVIDGVTGERKKEDHLVINGVKVVSGMLQNCTMDAEGDASTLIKAFCNLPLTYEEYEWVEKSAPALLPDQSLMTVQEKNLHRIQMLQLALQHIQAIEERQALGVVLEESELLYMNRRGAVSDELSSIKFNLSKHELTEIRNIQSGQLDGREDEGGGESEGYDDGDMHFPDDDDDDDDA</sequence>
<keyword evidence="3" id="KW-1185">Reference proteome</keyword>
<feature type="compositionally biased region" description="Low complexity" evidence="1">
    <location>
        <begin position="160"/>
        <end position="184"/>
    </location>
</feature>
<organism evidence="2 3">
    <name type="scientific">Tetraparma gracilis</name>
    <dbReference type="NCBI Taxonomy" id="2962635"/>
    <lineage>
        <taxon>Eukaryota</taxon>
        <taxon>Sar</taxon>
        <taxon>Stramenopiles</taxon>
        <taxon>Ochrophyta</taxon>
        <taxon>Bolidophyceae</taxon>
        <taxon>Parmales</taxon>
        <taxon>Triparmaceae</taxon>
        <taxon>Tetraparma</taxon>
    </lineage>
</organism>
<gene>
    <name evidence="2" type="ORF">TeGR_g1304</name>
</gene>
<name>A0ABQ6N3A7_9STRA</name>
<evidence type="ECO:0000256" key="1">
    <source>
        <dbReference type="SAM" id="MobiDB-lite"/>
    </source>
</evidence>
<feature type="compositionally biased region" description="Polar residues" evidence="1">
    <location>
        <begin position="1"/>
        <end position="22"/>
    </location>
</feature>
<evidence type="ECO:0000313" key="3">
    <source>
        <dbReference type="Proteomes" id="UP001165060"/>
    </source>
</evidence>
<feature type="region of interest" description="Disordered" evidence="1">
    <location>
        <begin position="135"/>
        <end position="192"/>
    </location>
</feature>
<dbReference type="Proteomes" id="UP001165060">
    <property type="component" value="Unassembled WGS sequence"/>
</dbReference>
<feature type="compositionally biased region" description="Basic and acidic residues" evidence="1">
    <location>
        <begin position="148"/>
        <end position="158"/>
    </location>
</feature>
<dbReference type="EMBL" id="BRYB01003561">
    <property type="protein sequence ID" value="GMI38758.1"/>
    <property type="molecule type" value="Genomic_DNA"/>
</dbReference>